<dbReference type="PANTHER" id="PTHR23048">
    <property type="entry name" value="MYOSIN LIGHT CHAIN 1, 3"/>
    <property type="match status" value="1"/>
</dbReference>
<dbReference type="OrthoDB" id="26525at2759"/>
<dbReference type="CDD" id="cd00051">
    <property type="entry name" value="EFh"/>
    <property type="match status" value="1"/>
</dbReference>
<dbReference type="GO" id="GO:0016460">
    <property type="term" value="C:myosin II complex"/>
    <property type="evidence" value="ECO:0007669"/>
    <property type="project" value="TreeGrafter"/>
</dbReference>
<dbReference type="Pfam" id="PF13499">
    <property type="entry name" value="EF-hand_7"/>
    <property type="match status" value="1"/>
</dbReference>
<feature type="domain" description="EF-hand" evidence="7">
    <location>
        <begin position="10"/>
        <end position="45"/>
    </location>
</feature>
<evidence type="ECO:0000256" key="4">
    <source>
        <dbReference type="ARBA" id="ARBA00022490"/>
    </source>
</evidence>
<dbReference type="GO" id="GO:0005737">
    <property type="term" value="C:cytoplasm"/>
    <property type="evidence" value="ECO:0007669"/>
    <property type="project" value="UniProtKB-SubCell"/>
</dbReference>
<keyword evidence="5" id="KW-0677">Repeat</keyword>
<evidence type="ECO:0000256" key="3">
    <source>
        <dbReference type="ARBA" id="ARBA00006182"/>
    </source>
</evidence>
<evidence type="ECO:0000313" key="8">
    <source>
        <dbReference type="EMBL" id="EGB05695.1"/>
    </source>
</evidence>
<reference evidence="8 9" key="1">
    <citation type="journal article" date="2011" name="Proc. Natl. Acad. Sci. U.S.A.">
        <title>Niche of harmful alga Aureococcus anophagefferens revealed through ecogenomics.</title>
        <authorList>
            <person name="Gobler C.J."/>
            <person name="Berry D.L."/>
            <person name="Dyhrman S.T."/>
            <person name="Wilhelm S.W."/>
            <person name="Salamov A."/>
            <person name="Lobanov A.V."/>
            <person name="Zhang Y."/>
            <person name="Collier J.L."/>
            <person name="Wurch L.L."/>
            <person name="Kustka A.B."/>
            <person name="Dill B.D."/>
            <person name="Shah M."/>
            <person name="VerBerkmoes N.C."/>
            <person name="Kuo A."/>
            <person name="Terry A."/>
            <person name="Pangilinan J."/>
            <person name="Lindquist E.A."/>
            <person name="Lucas S."/>
            <person name="Paulsen I.T."/>
            <person name="Hattenrath-Lehmann T.K."/>
            <person name="Talmage S.C."/>
            <person name="Walker E.A."/>
            <person name="Koch F."/>
            <person name="Burson A.M."/>
            <person name="Marcoval M.A."/>
            <person name="Tang Y.Z."/>
            <person name="Lecleir G.R."/>
            <person name="Coyne K.J."/>
            <person name="Berg G.M."/>
            <person name="Bertrand E.M."/>
            <person name="Saito M.A."/>
            <person name="Gladyshev V.N."/>
            <person name="Grigoriev I.V."/>
        </authorList>
    </citation>
    <scope>NUCLEOTIDE SEQUENCE [LARGE SCALE GENOMIC DNA]</scope>
    <source>
        <strain evidence="9">CCMP 1984</strain>
    </source>
</reference>
<dbReference type="AlphaFoldDB" id="F0YGM2"/>
<organism evidence="9">
    <name type="scientific">Aureococcus anophagefferens</name>
    <name type="common">Harmful bloom alga</name>
    <dbReference type="NCBI Taxonomy" id="44056"/>
    <lineage>
        <taxon>Eukaryota</taxon>
        <taxon>Sar</taxon>
        <taxon>Stramenopiles</taxon>
        <taxon>Ochrophyta</taxon>
        <taxon>Pelagophyceae</taxon>
        <taxon>Pelagomonadales</taxon>
        <taxon>Pelagomonadaceae</taxon>
        <taxon>Aureococcus</taxon>
    </lineage>
</organism>
<dbReference type="PROSITE" id="PS50222">
    <property type="entry name" value="EF_HAND_2"/>
    <property type="match status" value="2"/>
</dbReference>
<evidence type="ECO:0000259" key="7">
    <source>
        <dbReference type="PROSITE" id="PS50222"/>
    </source>
</evidence>
<gene>
    <name evidence="8" type="ORF">AURANDRAFT_60239</name>
</gene>
<evidence type="ECO:0000313" key="9">
    <source>
        <dbReference type="Proteomes" id="UP000002729"/>
    </source>
</evidence>
<feature type="domain" description="EF-hand" evidence="7">
    <location>
        <begin position="46"/>
        <end position="81"/>
    </location>
</feature>
<dbReference type="Gene3D" id="1.10.238.10">
    <property type="entry name" value="EF-hand"/>
    <property type="match status" value="2"/>
</dbReference>
<dbReference type="InterPro" id="IPR018247">
    <property type="entry name" value="EF_Hand_1_Ca_BS"/>
</dbReference>
<keyword evidence="4" id="KW-0963">Cytoplasm</keyword>
<feature type="non-terminal residue" evidence="8">
    <location>
        <position position="155"/>
    </location>
</feature>
<dbReference type="eggNOG" id="KOG0027">
    <property type="taxonomic scope" value="Eukaryota"/>
</dbReference>
<dbReference type="PROSITE" id="PS00018">
    <property type="entry name" value="EF_HAND_1"/>
    <property type="match status" value="2"/>
</dbReference>
<keyword evidence="9" id="KW-1185">Reference proteome</keyword>
<dbReference type="EMBL" id="GL833139">
    <property type="protein sequence ID" value="EGB05695.1"/>
    <property type="molecule type" value="Genomic_DNA"/>
</dbReference>
<evidence type="ECO:0000256" key="2">
    <source>
        <dbReference type="ARBA" id="ARBA00005253"/>
    </source>
</evidence>
<comment type="similarity">
    <text evidence="2">Belongs to the centrin family.</text>
</comment>
<dbReference type="SUPFAM" id="SSF47473">
    <property type="entry name" value="EF-hand"/>
    <property type="match status" value="1"/>
</dbReference>
<protein>
    <recommendedName>
        <fullName evidence="7">EF-hand domain-containing protein</fullName>
    </recommendedName>
</protein>
<dbReference type="PANTHER" id="PTHR23048:SF56">
    <property type="entry name" value="CALMODULIN 2"/>
    <property type="match status" value="1"/>
</dbReference>
<evidence type="ECO:0000256" key="6">
    <source>
        <dbReference type="ARBA" id="ARBA00022837"/>
    </source>
</evidence>
<dbReference type="InterPro" id="IPR011992">
    <property type="entry name" value="EF-hand-dom_pair"/>
</dbReference>
<comment type="subcellular location">
    <subcellularLocation>
        <location evidence="1">Cytoplasm</location>
    </subcellularLocation>
</comment>
<evidence type="ECO:0000256" key="5">
    <source>
        <dbReference type="ARBA" id="ARBA00022737"/>
    </source>
</evidence>
<dbReference type="RefSeq" id="XP_009039534.1">
    <property type="nucleotide sequence ID" value="XM_009041286.1"/>
</dbReference>
<dbReference type="GeneID" id="20222961"/>
<comment type="similarity">
    <text evidence="3">Belongs to the calmodulin family. Calglandulin subfamily.</text>
</comment>
<dbReference type="Proteomes" id="UP000002729">
    <property type="component" value="Unassembled WGS sequence"/>
</dbReference>
<accession>F0YGM2</accession>
<name>F0YGM2_AURAN</name>
<keyword evidence="6" id="KW-0106">Calcium</keyword>
<dbReference type="InterPro" id="IPR002048">
    <property type="entry name" value="EF_hand_dom"/>
</dbReference>
<dbReference type="InParanoid" id="F0YGM2"/>
<proteinExistence type="inferred from homology"/>
<dbReference type="GO" id="GO:0005509">
    <property type="term" value="F:calcium ion binding"/>
    <property type="evidence" value="ECO:0007669"/>
    <property type="project" value="InterPro"/>
</dbReference>
<dbReference type="FunFam" id="1.10.238.10:FF:000178">
    <property type="entry name" value="Calmodulin-2 A"/>
    <property type="match status" value="1"/>
</dbReference>
<dbReference type="KEGG" id="aaf:AURANDRAFT_60239"/>
<evidence type="ECO:0000256" key="1">
    <source>
        <dbReference type="ARBA" id="ARBA00004496"/>
    </source>
</evidence>
<dbReference type="SMART" id="SM00054">
    <property type="entry name" value="EFh"/>
    <property type="match status" value="2"/>
</dbReference>
<dbReference type="InterPro" id="IPR050230">
    <property type="entry name" value="CALM/Myosin/TropC-like"/>
</dbReference>
<sequence length="155" mass="17683">MAERSEEEDELARRMHQVFCLMDTDDGGTIAITEIESLMQLVGVDVSIEELEDLISEVDTDGSGELEKDEFVEMMSHKPKPPNSMHEVLRCFRLLAGKNGLGYGKIDHQVLTSQMTKIGRDPMTIDEARKLTRQLEPLKDGTINYERYVLMTLRH</sequence>